<comment type="caution">
    <text evidence="3">The sequence shown here is derived from an EMBL/GenBank/DDBJ whole genome shotgun (WGS) entry which is preliminary data.</text>
</comment>
<proteinExistence type="predicted"/>
<feature type="non-terminal residue" evidence="3">
    <location>
        <position position="1"/>
    </location>
</feature>
<evidence type="ECO:0000259" key="2">
    <source>
        <dbReference type="Pfam" id="PF13690"/>
    </source>
</evidence>
<dbReference type="InterPro" id="IPR028976">
    <property type="entry name" value="CheC-like_sf"/>
</dbReference>
<dbReference type="AlphaFoldDB" id="X0Y6I3"/>
<organism evidence="3">
    <name type="scientific">marine sediment metagenome</name>
    <dbReference type="NCBI Taxonomy" id="412755"/>
    <lineage>
        <taxon>unclassified sequences</taxon>
        <taxon>metagenomes</taxon>
        <taxon>ecological metagenomes</taxon>
    </lineage>
</organism>
<dbReference type="Gene3D" id="3.40.1550.10">
    <property type="entry name" value="CheC-like"/>
    <property type="match status" value="1"/>
</dbReference>
<name>X0Y6I3_9ZZZZ</name>
<feature type="non-terminal residue" evidence="3">
    <location>
        <position position="139"/>
    </location>
</feature>
<reference evidence="3" key="1">
    <citation type="journal article" date="2014" name="Front. Microbiol.">
        <title>High frequency of phylogenetically diverse reductive dehalogenase-homologous genes in deep subseafloor sedimentary metagenomes.</title>
        <authorList>
            <person name="Kawai M."/>
            <person name="Futagami T."/>
            <person name="Toyoda A."/>
            <person name="Takaki Y."/>
            <person name="Nishi S."/>
            <person name="Hori S."/>
            <person name="Arai W."/>
            <person name="Tsubouchi T."/>
            <person name="Morono Y."/>
            <person name="Uchiyama I."/>
            <person name="Ito T."/>
            <person name="Fujiyama A."/>
            <person name="Inagaki F."/>
            <person name="Takami H."/>
        </authorList>
    </citation>
    <scope>NUCLEOTIDE SEQUENCE</scope>
    <source>
        <strain evidence="3">Expedition CK06-06</strain>
    </source>
</reference>
<dbReference type="EMBL" id="BARS01057468">
    <property type="protein sequence ID" value="GAG51499.1"/>
    <property type="molecule type" value="Genomic_DNA"/>
</dbReference>
<dbReference type="Pfam" id="PF13690">
    <property type="entry name" value="CheX"/>
    <property type="match status" value="1"/>
</dbReference>
<sequence>DLMLGVAVKKVGEEKKGSAGSAYGLSGTVGLSGSATGGVVLSLPEDAACKIVSRLLCEQVDEVTPDVIDGVGELVNIIPARAKRTLARHGLPDLRCALPDVVVGKGRSVWLSRELPCVSVSLVAEEYGPFCIEVSIRPV</sequence>
<dbReference type="SUPFAM" id="SSF103039">
    <property type="entry name" value="CheC-like"/>
    <property type="match status" value="1"/>
</dbReference>
<evidence type="ECO:0000313" key="3">
    <source>
        <dbReference type="EMBL" id="GAG51499.1"/>
    </source>
</evidence>
<dbReference type="PANTHER" id="PTHR39452:SF1">
    <property type="entry name" value="CHEY-P PHOSPHATASE CHEX"/>
    <property type="match status" value="1"/>
</dbReference>
<protein>
    <recommendedName>
        <fullName evidence="2">Chemotaxis phosphatase CheX-like domain-containing protein</fullName>
    </recommendedName>
</protein>
<feature type="domain" description="Chemotaxis phosphatase CheX-like" evidence="2">
    <location>
        <begin position="26"/>
        <end position="119"/>
    </location>
</feature>
<gene>
    <name evidence="3" type="ORF">S01H1_84250</name>
</gene>
<dbReference type="CDD" id="cd17906">
    <property type="entry name" value="CheX"/>
    <property type="match status" value="1"/>
</dbReference>
<evidence type="ECO:0000256" key="1">
    <source>
        <dbReference type="ARBA" id="ARBA00022500"/>
    </source>
</evidence>
<dbReference type="InterPro" id="IPR028051">
    <property type="entry name" value="CheX-like_dom"/>
</dbReference>
<dbReference type="PANTHER" id="PTHR39452">
    <property type="entry name" value="CHEY-P PHOSPHATASE CHEX"/>
    <property type="match status" value="1"/>
</dbReference>
<keyword evidence="1" id="KW-0145">Chemotaxis</keyword>
<dbReference type="InterPro" id="IPR038756">
    <property type="entry name" value="CheX-like"/>
</dbReference>
<accession>X0Y6I3</accession>
<dbReference type="GO" id="GO:0006935">
    <property type="term" value="P:chemotaxis"/>
    <property type="evidence" value="ECO:0007669"/>
    <property type="project" value="UniProtKB-KW"/>
</dbReference>